<dbReference type="STRING" id="128403.WA1_35160"/>
<dbReference type="Proteomes" id="UP000076925">
    <property type="component" value="Unassembled WGS sequence"/>
</dbReference>
<name>A0A139X2A1_9CYAN</name>
<reference evidence="1 2" key="1">
    <citation type="journal article" date="2013" name="Genome Biol. Evol.">
        <title>Genomes of Stigonematalean cyanobacteria (subsection V) and the evolution of oxygenic photosynthesis from prokaryotes to plastids.</title>
        <authorList>
            <person name="Dagan T."/>
            <person name="Roettger M."/>
            <person name="Stucken K."/>
            <person name="Landan G."/>
            <person name="Koch R."/>
            <person name="Major P."/>
            <person name="Gould S.B."/>
            <person name="Goremykin V.V."/>
            <person name="Rippka R."/>
            <person name="Tandeau de Marsac N."/>
            <person name="Gugger M."/>
            <person name="Lockhart P.J."/>
            <person name="Allen J.F."/>
            <person name="Brune I."/>
            <person name="Maus I."/>
            <person name="Puhler A."/>
            <person name="Martin W.F."/>
        </authorList>
    </citation>
    <scope>NUCLEOTIDE SEQUENCE [LARGE SCALE GENOMIC DNA]</scope>
    <source>
        <strain evidence="1 2">PCC 7110</strain>
    </source>
</reference>
<keyword evidence="2" id="KW-1185">Reference proteome</keyword>
<gene>
    <name evidence="1" type="ORF">WA1_35160</name>
</gene>
<proteinExistence type="predicted"/>
<dbReference type="OrthoDB" id="442799at2"/>
<organism evidence="1 2">
    <name type="scientific">Scytonema hofmannii PCC 7110</name>
    <dbReference type="NCBI Taxonomy" id="128403"/>
    <lineage>
        <taxon>Bacteria</taxon>
        <taxon>Bacillati</taxon>
        <taxon>Cyanobacteriota</taxon>
        <taxon>Cyanophyceae</taxon>
        <taxon>Nostocales</taxon>
        <taxon>Scytonemataceae</taxon>
        <taxon>Scytonema</taxon>
    </lineage>
</organism>
<comment type="caution">
    <text evidence="1">The sequence shown here is derived from an EMBL/GenBank/DDBJ whole genome shotgun (WGS) entry which is preliminary data.</text>
</comment>
<dbReference type="AlphaFoldDB" id="A0A139X2A1"/>
<evidence type="ECO:0000313" key="2">
    <source>
        <dbReference type="Proteomes" id="UP000076925"/>
    </source>
</evidence>
<protein>
    <submittedName>
        <fullName evidence="1">Transposase</fullName>
    </submittedName>
</protein>
<dbReference type="EMBL" id="ANNX02000038">
    <property type="protein sequence ID" value="KYC38841.1"/>
    <property type="molecule type" value="Genomic_DNA"/>
</dbReference>
<sequence length="96" mass="10620">MCQQYGINYVETEEAYTSRASFLDGDLVPAFGERPEGYKFSGKRTKRGEYTSKKGIKCNADLNGSANILVKVATRLGLDLSQIGRGCLTQPVRFYA</sequence>
<evidence type="ECO:0000313" key="1">
    <source>
        <dbReference type="EMBL" id="KYC38841.1"/>
    </source>
</evidence>
<accession>A0A139X2A1</accession>